<feature type="transmembrane region" description="Helical" evidence="2">
    <location>
        <begin position="41"/>
        <end position="61"/>
    </location>
</feature>
<keyword evidence="2" id="KW-0472">Membrane</keyword>
<proteinExistence type="predicted"/>
<protein>
    <recommendedName>
        <fullName evidence="5">Sporulation protein SpoIISA</fullName>
    </recommendedName>
</protein>
<dbReference type="EMBL" id="PREZ01000005">
    <property type="protein sequence ID" value="PPA69672.1"/>
    <property type="molecule type" value="Genomic_DNA"/>
</dbReference>
<name>A0A2S5G9J4_9BACL</name>
<evidence type="ECO:0000256" key="2">
    <source>
        <dbReference type="SAM" id="Phobius"/>
    </source>
</evidence>
<dbReference type="GO" id="GO:0016020">
    <property type="term" value="C:membrane"/>
    <property type="evidence" value="ECO:0007669"/>
    <property type="project" value="InterPro"/>
</dbReference>
<feature type="transmembrane region" description="Helical" evidence="2">
    <location>
        <begin position="98"/>
        <end position="117"/>
    </location>
</feature>
<reference evidence="3 4" key="1">
    <citation type="submission" date="2018-02" db="EMBL/GenBank/DDBJ databases">
        <title>Jeotgalibacillus proteolyticum sp. nov. a protease producing bacterium isolated from ocean sediments of Laizhou Bay.</title>
        <authorList>
            <person name="Li Y."/>
        </authorList>
    </citation>
    <scope>NUCLEOTIDE SEQUENCE [LARGE SCALE GENOMIC DNA]</scope>
    <source>
        <strain evidence="3 4">22-7</strain>
    </source>
</reference>
<keyword evidence="4" id="KW-1185">Reference proteome</keyword>
<dbReference type="RefSeq" id="WP_104058664.1">
    <property type="nucleotide sequence ID" value="NZ_PREZ01000005.1"/>
</dbReference>
<evidence type="ECO:0000313" key="3">
    <source>
        <dbReference type="EMBL" id="PPA69672.1"/>
    </source>
</evidence>
<dbReference type="Proteomes" id="UP000239047">
    <property type="component" value="Unassembled WGS sequence"/>
</dbReference>
<comment type="caution">
    <text evidence="3">The sequence shown here is derived from an EMBL/GenBank/DDBJ whole genome shotgun (WGS) entry which is preliminary data.</text>
</comment>
<feature type="coiled-coil region" evidence="1">
    <location>
        <begin position="133"/>
        <end position="160"/>
    </location>
</feature>
<evidence type="ECO:0000313" key="4">
    <source>
        <dbReference type="Proteomes" id="UP000239047"/>
    </source>
</evidence>
<feature type="transmembrane region" description="Helical" evidence="2">
    <location>
        <begin position="73"/>
        <end position="92"/>
    </location>
</feature>
<keyword evidence="2" id="KW-1133">Transmembrane helix</keyword>
<sequence length="316" mass="37491">MEKEGLVKLIAKHAFMLIVTCFFVTTLVINLLYYWTAIPFMGIFFVVLGIYVIAIALYYFYNSRGYYNNLGRIRRFWYVLFIYLLFLGYIFSVVDIENWQLVLQLAAIILFVDLAIFQNPNILKFWNAEFQYDDHLRESLKDLEDEAIKIEKKIESFSTLVSKSFNYFQSNDFGKELGFETYKKELAQFLSEYTKVYEHKLAFFELHIDRFQGEDEETVINLEEVVDMISQRHAIRWEKNENFDQESFAAESIDRNSNFSIINKKLLAIPYYGLYHQFVLTLHSEDSEVTLIDASNIANLIYVFDFLVLSSYMEQH</sequence>
<feature type="transmembrane region" description="Helical" evidence="2">
    <location>
        <begin position="14"/>
        <end position="35"/>
    </location>
</feature>
<dbReference type="OrthoDB" id="2852651at2"/>
<organism evidence="3 4">
    <name type="scientific">Jeotgalibacillus proteolyticus</name>
    <dbReference type="NCBI Taxonomy" id="2082395"/>
    <lineage>
        <taxon>Bacteria</taxon>
        <taxon>Bacillati</taxon>
        <taxon>Bacillota</taxon>
        <taxon>Bacilli</taxon>
        <taxon>Bacillales</taxon>
        <taxon>Caryophanaceae</taxon>
        <taxon>Jeotgalibacillus</taxon>
    </lineage>
</organism>
<evidence type="ECO:0000256" key="1">
    <source>
        <dbReference type="SAM" id="Coils"/>
    </source>
</evidence>
<evidence type="ECO:0008006" key="5">
    <source>
        <dbReference type="Google" id="ProtNLM"/>
    </source>
</evidence>
<gene>
    <name evidence="3" type="ORF">C4B60_14105</name>
</gene>
<dbReference type="InterPro" id="IPR025940">
    <property type="entry name" value="SpoIISA_toxin"/>
</dbReference>
<keyword evidence="1" id="KW-0175">Coiled coil</keyword>
<dbReference type="Pfam" id="PF14171">
    <property type="entry name" value="SpoIISA_toxin"/>
    <property type="match status" value="1"/>
</dbReference>
<dbReference type="AlphaFoldDB" id="A0A2S5G9J4"/>
<keyword evidence="2" id="KW-0812">Transmembrane</keyword>
<accession>A0A2S5G9J4</accession>